<feature type="signal peptide" evidence="2">
    <location>
        <begin position="1"/>
        <end position="28"/>
    </location>
</feature>
<evidence type="ECO:0000313" key="4">
    <source>
        <dbReference type="Proteomes" id="UP000778578"/>
    </source>
</evidence>
<evidence type="ECO:0000256" key="2">
    <source>
        <dbReference type="SAM" id="SignalP"/>
    </source>
</evidence>
<evidence type="ECO:0000313" key="3">
    <source>
        <dbReference type="EMBL" id="MBY8881929.1"/>
    </source>
</evidence>
<sequence>MQTRTKKTLTTAALGLAAVAAAAGSASAADLAGATGALGGLPVGQATGLVPGAADSAAGAGHAVSNGTSALPTNGLLPSGNHVSGNQVAPVSGLLGGLPAGSGILGG</sequence>
<evidence type="ECO:0000256" key="1">
    <source>
        <dbReference type="SAM" id="MobiDB-lite"/>
    </source>
</evidence>
<reference evidence="3 4" key="1">
    <citation type="submission" date="2021-08" db="EMBL/GenBank/DDBJ databases">
        <title>WGS of actinomycetes from Thailand.</title>
        <authorList>
            <person name="Thawai C."/>
        </authorList>
    </citation>
    <scope>NUCLEOTIDE SEQUENCE [LARGE SCALE GENOMIC DNA]</scope>
    <source>
        <strain evidence="3 4">PLK6-54</strain>
    </source>
</reference>
<comment type="caution">
    <text evidence="3">The sequence shown here is derived from an EMBL/GenBank/DDBJ whole genome shotgun (WGS) entry which is preliminary data.</text>
</comment>
<protein>
    <submittedName>
        <fullName evidence="3">ATP-binding protein</fullName>
    </submittedName>
</protein>
<gene>
    <name evidence="3" type="ORF">K7862_30485</name>
</gene>
<feature type="chain" id="PRO_5047134243" evidence="2">
    <location>
        <begin position="29"/>
        <end position="107"/>
    </location>
</feature>
<feature type="region of interest" description="Disordered" evidence="1">
    <location>
        <begin position="55"/>
        <end position="83"/>
    </location>
</feature>
<keyword evidence="2" id="KW-0732">Signal</keyword>
<name>A0ABS7QGY3_9ACTN</name>
<dbReference type="Proteomes" id="UP000778578">
    <property type="component" value="Unassembled WGS sequence"/>
</dbReference>
<keyword evidence="3" id="KW-0547">Nucleotide-binding</keyword>
<keyword evidence="3" id="KW-0067">ATP-binding</keyword>
<keyword evidence="4" id="KW-1185">Reference proteome</keyword>
<proteinExistence type="predicted"/>
<dbReference type="RefSeq" id="WP_222968033.1">
    <property type="nucleotide sequence ID" value="NZ_JAINZZ010000058.1"/>
</dbReference>
<organism evidence="3 4">
    <name type="scientific">Actinacidiphila acidipaludis</name>
    <dbReference type="NCBI Taxonomy" id="2873382"/>
    <lineage>
        <taxon>Bacteria</taxon>
        <taxon>Bacillati</taxon>
        <taxon>Actinomycetota</taxon>
        <taxon>Actinomycetes</taxon>
        <taxon>Kitasatosporales</taxon>
        <taxon>Streptomycetaceae</taxon>
        <taxon>Actinacidiphila</taxon>
    </lineage>
</organism>
<accession>A0ABS7QGY3</accession>
<dbReference type="GO" id="GO:0005524">
    <property type="term" value="F:ATP binding"/>
    <property type="evidence" value="ECO:0007669"/>
    <property type="project" value="UniProtKB-KW"/>
</dbReference>
<dbReference type="EMBL" id="JAINZZ010000058">
    <property type="protein sequence ID" value="MBY8881929.1"/>
    <property type="molecule type" value="Genomic_DNA"/>
</dbReference>